<evidence type="ECO:0000256" key="1">
    <source>
        <dbReference type="ARBA" id="ARBA00023152"/>
    </source>
</evidence>
<dbReference type="SUPFAM" id="SSF53254">
    <property type="entry name" value="Phosphoglycerate mutase-like"/>
    <property type="match status" value="1"/>
</dbReference>
<protein>
    <recommendedName>
        <fullName evidence="5">Phosphoglycerate mutase</fullName>
    </recommendedName>
</protein>
<dbReference type="InterPro" id="IPR029033">
    <property type="entry name" value="His_PPase_superfam"/>
</dbReference>
<evidence type="ECO:0000256" key="2">
    <source>
        <dbReference type="ARBA" id="ARBA00023235"/>
    </source>
</evidence>
<name>A0ABN1VL03_9PSEU</name>
<keyword evidence="2" id="KW-0413">Isomerase</keyword>
<dbReference type="PANTHER" id="PTHR48100:SF1">
    <property type="entry name" value="HISTIDINE PHOSPHATASE FAMILY PROTEIN-RELATED"/>
    <property type="match status" value="1"/>
</dbReference>
<dbReference type="SMART" id="SM00855">
    <property type="entry name" value="PGAM"/>
    <property type="match status" value="1"/>
</dbReference>
<gene>
    <name evidence="3" type="ORF">GCM10009675_40220</name>
</gene>
<keyword evidence="1" id="KW-0324">Glycolysis</keyword>
<dbReference type="InterPro" id="IPR013078">
    <property type="entry name" value="His_Pase_superF_clade-1"/>
</dbReference>
<keyword evidence="4" id="KW-1185">Reference proteome</keyword>
<dbReference type="Gene3D" id="3.40.50.1240">
    <property type="entry name" value="Phosphoglycerate mutase-like"/>
    <property type="match status" value="1"/>
</dbReference>
<evidence type="ECO:0008006" key="5">
    <source>
        <dbReference type="Google" id="ProtNLM"/>
    </source>
</evidence>
<dbReference type="PANTHER" id="PTHR48100">
    <property type="entry name" value="BROAD-SPECIFICITY PHOSPHATASE YOR283W-RELATED"/>
    <property type="match status" value="1"/>
</dbReference>
<dbReference type="EMBL" id="BAAALM010000015">
    <property type="protein sequence ID" value="GAA1214152.1"/>
    <property type="molecule type" value="Genomic_DNA"/>
</dbReference>
<dbReference type="Pfam" id="PF00300">
    <property type="entry name" value="His_Phos_1"/>
    <property type="match status" value="1"/>
</dbReference>
<reference evidence="3 4" key="1">
    <citation type="journal article" date="2019" name="Int. J. Syst. Evol. Microbiol.">
        <title>The Global Catalogue of Microorganisms (GCM) 10K type strain sequencing project: providing services to taxonomists for standard genome sequencing and annotation.</title>
        <authorList>
            <consortium name="The Broad Institute Genomics Platform"/>
            <consortium name="The Broad Institute Genome Sequencing Center for Infectious Disease"/>
            <person name="Wu L."/>
            <person name="Ma J."/>
        </authorList>
    </citation>
    <scope>NUCLEOTIDE SEQUENCE [LARGE SCALE GENOMIC DNA]</scope>
    <source>
        <strain evidence="3 4">JCM 13022</strain>
    </source>
</reference>
<sequence length="220" mass="24443">MPVTTELILARHGEAHCNVAGIVGGEATCTGLTDQGHAQVRRLAVRLDQEHTTAPMSALYTSPRRRTVDTAAHLADQLNLETRVEPALRGLDHGEADGRPWTAIKRRFGGRPQQYPHRPIAAGAETWNAFISRCRAVLRRILDKHEGERVLIAAHGETIEASFALFLPLPLDDTELAGQITGHSCLTRWQRHRNTFGHDVWMLAGHNDTNHLRSPMEVIT</sequence>
<accession>A0ABN1VL03</accession>
<dbReference type="InterPro" id="IPR050275">
    <property type="entry name" value="PGM_Phosphatase"/>
</dbReference>
<dbReference type="RefSeq" id="WP_253857980.1">
    <property type="nucleotide sequence ID" value="NZ_BAAALM010000015.1"/>
</dbReference>
<dbReference type="PROSITE" id="PS00175">
    <property type="entry name" value="PG_MUTASE"/>
    <property type="match status" value="1"/>
</dbReference>
<dbReference type="InterPro" id="IPR001345">
    <property type="entry name" value="PG/BPGM_mutase_AS"/>
</dbReference>
<organism evidence="3 4">
    <name type="scientific">Prauserella alba</name>
    <dbReference type="NCBI Taxonomy" id="176898"/>
    <lineage>
        <taxon>Bacteria</taxon>
        <taxon>Bacillati</taxon>
        <taxon>Actinomycetota</taxon>
        <taxon>Actinomycetes</taxon>
        <taxon>Pseudonocardiales</taxon>
        <taxon>Pseudonocardiaceae</taxon>
        <taxon>Prauserella</taxon>
    </lineage>
</organism>
<dbReference type="Proteomes" id="UP001500467">
    <property type="component" value="Unassembled WGS sequence"/>
</dbReference>
<evidence type="ECO:0000313" key="4">
    <source>
        <dbReference type="Proteomes" id="UP001500467"/>
    </source>
</evidence>
<evidence type="ECO:0000313" key="3">
    <source>
        <dbReference type="EMBL" id="GAA1214152.1"/>
    </source>
</evidence>
<proteinExistence type="predicted"/>
<comment type="caution">
    <text evidence="3">The sequence shown here is derived from an EMBL/GenBank/DDBJ whole genome shotgun (WGS) entry which is preliminary data.</text>
</comment>
<dbReference type="CDD" id="cd07067">
    <property type="entry name" value="HP_PGM_like"/>
    <property type="match status" value="1"/>
</dbReference>